<name>A0A9W8QWM7_9HYPO</name>
<keyword evidence="1" id="KW-0812">Transmembrane</keyword>
<organism evidence="2 3">
    <name type="scientific">Fusarium falciforme</name>
    <dbReference type="NCBI Taxonomy" id="195108"/>
    <lineage>
        <taxon>Eukaryota</taxon>
        <taxon>Fungi</taxon>
        <taxon>Dikarya</taxon>
        <taxon>Ascomycota</taxon>
        <taxon>Pezizomycotina</taxon>
        <taxon>Sordariomycetes</taxon>
        <taxon>Hypocreomycetidae</taxon>
        <taxon>Hypocreales</taxon>
        <taxon>Nectriaceae</taxon>
        <taxon>Fusarium</taxon>
        <taxon>Fusarium solani species complex</taxon>
    </lineage>
</organism>
<gene>
    <name evidence="2" type="ORF">NW755_012164</name>
</gene>
<evidence type="ECO:0000313" key="3">
    <source>
        <dbReference type="Proteomes" id="UP001152087"/>
    </source>
</evidence>
<sequence length="85" mass="9951">MINAEEWNWGLKTARLYVGLGAPFTVGMWFLIAETKGHAQLAFPYHCRHPAELDELFERKIKPFRFHKTTTVTQRMVQMNGEERA</sequence>
<keyword evidence="1" id="KW-0472">Membrane</keyword>
<protein>
    <submittedName>
        <fullName evidence="2">Uncharacterized protein</fullName>
    </submittedName>
</protein>
<keyword evidence="1" id="KW-1133">Transmembrane helix</keyword>
<dbReference type="AlphaFoldDB" id="A0A9W8QWM7"/>
<dbReference type="EMBL" id="JAOQAV010000053">
    <property type="protein sequence ID" value="KAJ4179947.1"/>
    <property type="molecule type" value="Genomic_DNA"/>
</dbReference>
<evidence type="ECO:0000256" key="1">
    <source>
        <dbReference type="SAM" id="Phobius"/>
    </source>
</evidence>
<reference evidence="2" key="1">
    <citation type="submission" date="2022-09" db="EMBL/GenBank/DDBJ databases">
        <title>Fusarium specimens isolated from Avocado Roots.</title>
        <authorList>
            <person name="Stajich J."/>
            <person name="Roper C."/>
            <person name="Heimlech-Rivalta G."/>
        </authorList>
    </citation>
    <scope>NUCLEOTIDE SEQUENCE</scope>
    <source>
        <strain evidence="2">A02</strain>
    </source>
</reference>
<accession>A0A9W8QWM7</accession>
<keyword evidence="3" id="KW-1185">Reference proteome</keyword>
<proteinExistence type="predicted"/>
<feature type="transmembrane region" description="Helical" evidence="1">
    <location>
        <begin position="14"/>
        <end position="32"/>
    </location>
</feature>
<dbReference type="Proteomes" id="UP001152087">
    <property type="component" value="Unassembled WGS sequence"/>
</dbReference>
<evidence type="ECO:0000313" key="2">
    <source>
        <dbReference type="EMBL" id="KAJ4179947.1"/>
    </source>
</evidence>
<comment type="caution">
    <text evidence="2">The sequence shown here is derived from an EMBL/GenBank/DDBJ whole genome shotgun (WGS) entry which is preliminary data.</text>
</comment>